<name>A0ABQ9Y8X0_9EUKA</name>
<gene>
    <name evidence="1" type="ORF">BLNAU_5038</name>
</gene>
<dbReference type="Gene3D" id="1.25.10.10">
    <property type="entry name" value="Leucine-rich Repeat Variant"/>
    <property type="match status" value="1"/>
</dbReference>
<accession>A0ABQ9Y8X0</accession>
<dbReference type="Proteomes" id="UP001281761">
    <property type="component" value="Unassembled WGS sequence"/>
</dbReference>
<dbReference type="InterPro" id="IPR016024">
    <property type="entry name" value="ARM-type_fold"/>
</dbReference>
<proteinExistence type="predicted"/>
<dbReference type="InterPro" id="IPR011989">
    <property type="entry name" value="ARM-like"/>
</dbReference>
<protein>
    <submittedName>
        <fullName evidence="1">Uncharacterized protein</fullName>
    </submittedName>
</protein>
<comment type="caution">
    <text evidence="1">The sequence shown here is derived from an EMBL/GenBank/DDBJ whole genome shotgun (WGS) entry which is preliminary data.</text>
</comment>
<evidence type="ECO:0000313" key="2">
    <source>
        <dbReference type="Proteomes" id="UP001281761"/>
    </source>
</evidence>
<reference evidence="1 2" key="1">
    <citation type="journal article" date="2022" name="bioRxiv">
        <title>Genomics of Preaxostyla Flagellates Illuminates Evolutionary Transitions and the Path Towards Mitochondrial Loss.</title>
        <authorList>
            <person name="Novak L.V.F."/>
            <person name="Treitli S.C."/>
            <person name="Pyrih J."/>
            <person name="Halakuc P."/>
            <person name="Pipaliya S.V."/>
            <person name="Vacek V."/>
            <person name="Brzon O."/>
            <person name="Soukal P."/>
            <person name="Eme L."/>
            <person name="Dacks J.B."/>
            <person name="Karnkowska A."/>
            <person name="Elias M."/>
            <person name="Hampl V."/>
        </authorList>
    </citation>
    <scope>NUCLEOTIDE SEQUENCE [LARGE SCALE GENOMIC DNA]</scope>
    <source>
        <strain evidence="1">NAU3</strain>
        <tissue evidence="1">Gut</tissue>
    </source>
</reference>
<organism evidence="1 2">
    <name type="scientific">Blattamonas nauphoetae</name>
    <dbReference type="NCBI Taxonomy" id="2049346"/>
    <lineage>
        <taxon>Eukaryota</taxon>
        <taxon>Metamonada</taxon>
        <taxon>Preaxostyla</taxon>
        <taxon>Oxymonadida</taxon>
        <taxon>Blattamonas</taxon>
    </lineage>
</organism>
<sequence length="359" mass="40723">MEDNILIQSHVDTAIPYHAPDSNRTVVPEDEPFLNFDHCYDLSFEDKSRIYNSLVTLVKAEYPFDDALQDRVVMFLKSLRPQWGESRQAARLVTDLVSSSAGSDSGFLESILTLLSSPDSTIVAAALSFINETARISSPPIRCRLVNSDLIAKVLTTVQPHTLPVSGNEEIFDNLNKLILSSLNLAYPSSLLDLGLTTVVNQSNHREMIFQKVVLPSPQFLTFLISNRHVLKGDLSLSFMYLLSTLLQISTFHCPTLEFVLASPIMMAFSSCFSFFEDDSFLWTILNYINRSLEEWKKEGLEVIQSVKRMMQALISEGFEDALEQMMKHDYEDYYCNEIVEFIHCISQSLGSNAKKTRW</sequence>
<evidence type="ECO:0000313" key="1">
    <source>
        <dbReference type="EMBL" id="KAK2960155.1"/>
    </source>
</evidence>
<keyword evidence="2" id="KW-1185">Reference proteome</keyword>
<dbReference type="SUPFAM" id="SSF48371">
    <property type="entry name" value="ARM repeat"/>
    <property type="match status" value="1"/>
</dbReference>
<dbReference type="EMBL" id="JARBJD010000025">
    <property type="protein sequence ID" value="KAK2960155.1"/>
    <property type="molecule type" value="Genomic_DNA"/>
</dbReference>